<evidence type="ECO:0000313" key="12">
    <source>
        <dbReference type="EMBL" id="OQR84837.1"/>
    </source>
</evidence>
<dbReference type="EMBL" id="JNBR01001832">
    <property type="protein sequence ID" value="OQR84837.1"/>
    <property type="molecule type" value="Genomic_DNA"/>
</dbReference>
<evidence type="ECO:0000256" key="7">
    <source>
        <dbReference type="ARBA" id="ARBA00022927"/>
    </source>
</evidence>
<dbReference type="AlphaFoldDB" id="A0A1V9YGR0"/>
<dbReference type="OrthoDB" id="4506189at2759"/>
<comment type="caution">
    <text evidence="12">The sequence shown here is derived from an EMBL/GenBank/DDBJ whole genome shotgun (WGS) entry which is preliminary data.</text>
</comment>
<evidence type="ECO:0000256" key="3">
    <source>
        <dbReference type="ARBA" id="ARBA00022448"/>
    </source>
</evidence>
<evidence type="ECO:0000256" key="9">
    <source>
        <dbReference type="ARBA" id="ARBA00023136"/>
    </source>
</evidence>
<evidence type="ECO:0000256" key="10">
    <source>
        <dbReference type="SAM" id="Coils"/>
    </source>
</evidence>
<evidence type="ECO:0000256" key="11">
    <source>
        <dbReference type="SAM" id="Phobius"/>
    </source>
</evidence>
<dbReference type="Proteomes" id="UP000243579">
    <property type="component" value="Unassembled WGS sequence"/>
</dbReference>
<comment type="similarity">
    <text evidence="2">Belongs to the USE1 family.</text>
</comment>
<dbReference type="Pfam" id="PF09753">
    <property type="entry name" value="Use1"/>
    <property type="match status" value="1"/>
</dbReference>
<keyword evidence="4 11" id="KW-0812">Transmembrane</keyword>
<keyword evidence="13" id="KW-1185">Reference proteome</keyword>
<keyword evidence="5" id="KW-0256">Endoplasmic reticulum</keyword>
<feature type="coiled-coil region" evidence="10">
    <location>
        <begin position="134"/>
        <end position="197"/>
    </location>
</feature>
<keyword evidence="8 11" id="KW-1133">Transmembrane helix</keyword>
<evidence type="ECO:0000256" key="2">
    <source>
        <dbReference type="ARBA" id="ARBA00007891"/>
    </source>
</evidence>
<evidence type="ECO:0008006" key="14">
    <source>
        <dbReference type="Google" id="ProtNLM"/>
    </source>
</evidence>
<evidence type="ECO:0000313" key="13">
    <source>
        <dbReference type="Proteomes" id="UP000243579"/>
    </source>
</evidence>
<keyword evidence="10" id="KW-0175">Coiled coil</keyword>
<keyword evidence="3" id="KW-0813">Transport</keyword>
<proteinExistence type="inferred from homology"/>
<evidence type="ECO:0000256" key="6">
    <source>
        <dbReference type="ARBA" id="ARBA00022892"/>
    </source>
</evidence>
<feature type="transmembrane region" description="Helical" evidence="11">
    <location>
        <begin position="204"/>
        <end position="225"/>
    </location>
</feature>
<dbReference type="GO" id="GO:0015031">
    <property type="term" value="P:protein transport"/>
    <property type="evidence" value="ECO:0007669"/>
    <property type="project" value="UniProtKB-KW"/>
</dbReference>
<keyword evidence="7" id="KW-0653">Protein transport</keyword>
<name>A0A1V9YGR0_ACHHY</name>
<evidence type="ECO:0000256" key="1">
    <source>
        <dbReference type="ARBA" id="ARBA00004163"/>
    </source>
</evidence>
<sequence length="236" mass="26878">MEKDATLNCTPEYDELVGLLGDLHGLGHARYENNIFPPPEVLRRRRVEALERATQPVKNDQVDTILSQLEEHVQSGWEEQQANVMDDMSDLLDDAELFSVDAPTRRPELSTKSMREQLGLVGARANSSRSNISAEQSKEEKEALEAEMYRMTQNLKAYAHSYDESLQDDAALISSVAERAQANMDKLDSERARLDLHLSNGLTIWKTLLLIGIVFVVFIAMYIFMKLFGQRRYPLF</sequence>
<organism evidence="12 13">
    <name type="scientific">Achlya hypogyna</name>
    <name type="common">Oomycete</name>
    <name type="synonym">Protoachlya hypogyna</name>
    <dbReference type="NCBI Taxonomy" id="1202772"/>
    <lineage>
        <taxon>Eukaryota</taxon>
        <taxon>Sar</taxon>
        <taxon>Stramenopiles</taxon>
        <taxon>Oomycota</taxon>
        <taxon>Saprolegniomycetes</taxon>
        <taxon>Saprolegniales</taxon>
        <taxon>Achlyaceae</taxon>
        <taxon>Achlya</taxon>
    </lineage>
</organism>
<dbReference type="GO" id="GO:0016192">
    <property type="term" value="P:vesicle-mediated transport"/>
    <property type="evidence" value="ECO:0007669"/>
    <property type="project" value="UniProtKB-KW"/>
</dbReference>
<keyword evidence="6" id="KW-0931">ER-Golgi transport</keyword>
<comment type="subcellular location">
    <subcellularLocation>
        <location evidence="1">Endoplasmic reticulum membrane</location>
        <topology evidence="1">Single-pass type IV membrane protein</topology>
    </subcellularLocation>
</comment>
<dbReference type="GO" id="GO:0005789">
    <property type="term" value="C:endoplasmic reticulum membrane"/>
    <property type="evidence" value="ECO:0007669"/>
    <property type="project" value="UniProtKB-SubCell"/>
</dbReference>
<gene>
    <name evidence="12" type="ORF">ACHHYP_20628</name>
</gene>
<keyword evidence="9 11" id="KW-0472">Membrane</keyword>
<reference evidence="12 13" key="1">
    <citation type="journal article" date="2014" name="Genome Biol. Evol.">
        <title>The secreted proteins of Achlya hypogyna and Thraustotheca clavata identify the ancestral oomycete secretome and reveal gene acquisitions by horizontal gene transfer.</title>
        <authorList>
            <person name="Misner I."/>
            <person name="Blouin N."/>
            <person name="Leonard G."/>
            <person name="Richards T.A."/>
            <person name="Lane C.E."/>
        </authorList>
    </citation>
    <scope>NUCLEOTIDE SEQUENCE [LARGE SCALE GENOMIC DNA]</scope>
    <source>
        <strain evidence="12 13">ATCC 48635</strain>
    </source>
</reference>
<dbReference type="STRING" id="1202772.A0A1V9YGR0"/>
<evidence type="ECO:0000256" key="5">
    <source>
        <dbReference type="ARBA" id="ARBA00022824"/>
    </source>
</evidence>
<accession>A0A1V9YGR0</accession>
<evidence type="ECO:0000256" key="4">
    <source>
        <dbReference type="ARBA" id="ARBA00022692"/>
    </source>
</evidence>
<protein>
    <recommendedName>
        <fullName evidence="14">Vesicle transport protein USE1</fullName>
    </recommendedName>
</protein>
<evidence type="ECO:0000256" key="8">
    <source>
        <dbReference type="ARBA" id="ARBA00022989"/>
    </source>
</evidence>
<dbReference type="InterPro" id="IPR019150">
    <property type="entry name" value="Vesicle_transport_protein_Use1"/>
</dbReference>